<dbReference type="Proteomes" id="UP000076552">
    <property type="component" value="Unassembled WGS sequence"/>
</dbReference>
<evidence type="ECO:0000259" key="6">
    <source>
        <dbReference type="PROSITE" id="PS50048"/>
    </source>
</evidence>
<dbReference type="Pfam" id="PF00172">
    <property type="entry name" value="Zn_clus"/>
    <property type="match status" value="1"/>
</dbReference>
<dbReference type="Pfam" id="PF04082">
    <property type="entry name" value="Fungal_trans"/>
    <property type="match status" value="1"/>
</dbReference>
<dbReference type="PANTHER" id="PTHR47840:SF1">
    <property type="entry name" value="ZN(II)2CYS6 TRANSCRIPTION FACTOR (EUROFUNG)"/>
    <property type="match status" value="1"/>
</dbReference>
<proteinExistence type="predicted"/>
<sequence>MEAAGQLRPVHLADSAPESAPAPKRRKLRKGTQSCWECKRRKARCTFAPANQDICEGCTRRGTDCVSQEVTDHPPPPGSNKHLVDRLGQVEAVVKQLLQASHGTGPHSRSQITSPARTVSSTAIRVGKDTSIVEAYDGVSKRLLEAWPSQEDMDIILAIPVETSQIIRAVICTRTSSTRTSLPSSATLLELPPPGSHPALVARSLLILASFLQGMPFSSAHHLEKLSTPWQELMSRAVKTAHNLVTCNDELIASLEGIECIMLEGLYENYAGNLRPSWLAARRSVAIAQMLGLNRGVKPKSLTASVIEPSDLWFRLVQFDRYLSLMLGLPQSSLEDIYASPDALEGCTPLDRFLRLCTVACGRLLQRDPSGVYDAGFNKEIDKLLQEASALMPAQWWVVPSITSDTDPVERIRETLRFNDQFMYYHLLLQLHFPNVLRPVSECGYIYHRMTAVTASREILSRMMSFRATRPARYYCRGSDLIAFFSSTALSLAHICDTPQDVTAQHGFHFLAHQRLSDRGLLEQTLAIMQELVDRNNDEIAVRVASVLDYLLAIEEDVASGGKYIVAFSSGALDHDELGYRVKMSDDGTTLKIYLPHFWAIKIRRQGSQGEKLPIGNSARGCDKNQLQRESRATEDIDISLVTTGQSQLSTFSAPNNAEGFGSKIIETGAQAPFEQEAYEADWALANLDFTFLDSFIEGTLEQDSSGSQGV</sequence>
<dbReference type="CDD" id="cd00067">
    <property type="entry name" value="GAL4"/>
    <property type="match status" value="1"/>
</dbReference>
<dbReference type="InterPro" id="IPR036864">
    <property type="entry name" value="Zn2-C6_fun-type_DNA-bd_sf"/>
</dbReference>
<dbReference type="SUPFAM" id="SSF57701">
    <property type="entry name" value="Zn2/Cys6 DNA-binding domain"/>
    <property type="match status" value="1"/>
</dbReference>
<dbReference type="STRING" id="708197.A0A166YLQ4"/>
<evidence type="ECO:0000256" key="4">
    <source>
        <dbReference type="ARBA" id="ARBA00023242"/>
    </source>
</evidence>
<dbReference type="GO" id="GO:0000981">
    <property type="term" value="F:DNA-binding transcription factor activity, RNA polymerase II-specific"/>
    <property type="evidence" value="ECO:0007669"/>
    <property type="project" value="InterPro"/>
</dbReference>
<keyword evidence="4" id="KW-0539">Nucleus</keyword>
<dbReference type="Gene3D" id="4.10.240.10">
    <property type="entry name" value="Zn(2)-C6 fungal-type DNA-binding domain"/>
    <property type="match status" value="1"/>
</dbReference>
<dbReference type="GO" id="GO:0003677">
    <property type="term" value="F:DNA binding"/>
    <property type="evidence" value="ECO:0007669"/>
    <property type="project" value="InterPro"/>
</dbReference>
<evidence type="ECO:0000256" key="5">
    <source>
        <dbReference type="SAM" id="MobiDB-lite"/>
    </source>
</evidence>
<dbReference type="GO" id="GO:0008270">
    <property type="term" value="F:zinc ion binding"/>
    <property type="evidence" value="ECO:0007669"/>
    <property type="project" value="InterPro"/>
</dbReference>
<dbReference type="PANTHER" id="PTHR47840">
    <property type="entry name" value="ZN(II)2CYS6 TRANSCRIPTION FACTOR (EUROFUNG)-RELATED"/>
    <property type="match status" value="1"/>
</dbReference>
<dbReference type="SMART" id="SM00066">
    <property type="entry name" value="GAL4"/>
    <property type="match status" value="1"/>
</dbReference>
<dbReference type="CDD" id="cd12148">
    <property type="entry name" value="fungal_TF_MHR"/>
    <property type="match status" value="1"/>
</dbReference>
<dbReference type="GO" id="GO:0006351">
    <property type="term" value="P:DNA-templated transcription"/>
    <property type="evidence" value="ECO:0007669"/>
    <property type="project" value="InterPro"/>
</dbReference>
<dbReference type="SMART" id="SM00906">
    <property type="entry name" value="Fungal_trans"/>
    <property type="match status" value="1"/>
</dbReference>
<comment type="caution">
    <text evidence="7">The sequence shown here is derived from an EMBL/GenBank/DDBJ whole genome shotgun (WGS) entry which is preliminary data.</text>
</comment>
<keyword evidence="3" id="KW-0804">Transcription</keyword>
<organism evidence="7 8">
    <name type="scientific">Colletotrichum tofieldiae</name>
    <dbReference type="NCBI Taxonomy" id="708197"/>
    <lineage>
        <taxon>Eukaryota</taxon>
        <taxon>Fungi</taxon>
        <taxon>Dikarya</taxon>
        <taxon>Ascomycota</taxon>
        <taxon>Pezizomycotina</taxon>
        <taxon>Sordariomycetes</taxon>
        <taxon>Hypocreomycetidae</taxon>
        <taxon>Glomerellales</taxon>
        <taxon>Glomerellaceae</taxon>
        <taxon>Colletotrichum</taxon>
        <taxon>Colletotrichum spaethianum species complex</taxon>
    </lineage>
</organism>
<evidence type="ECO:0000313" key="8">
    <source>
        <dbReference type="Proteomes" id="UP000076552"/>
    </source>
</evidence>
<feature type="region of interest" description="Disordered" evidence="5">
    <location>
        <begin position="1"/>
        <end position="33"/>
    </location>
</feature>
<dbReference type="EMBL" id="LFIV01000005">
    <property type="protein sequence ID" value="KZL77809.1"/>
    <property type="molecule type" value="Genomic_DNA"/>
</dbReference>
<dbReference type="PROSITE" id="PS00463">
    <property type="entry name" value="ZN2_CY6_FUNGAL_1"/>
    <property type="match status" value="1"/>
</dbReference>
<reference evidence="7 8" key="1">
    <citation type="submission" date="2015-06" db="EMBL/GenBank/DDBJ databases">
        <title>Survival trade-offs in plant roots during colonization by closely related pathogenic and mutualistic fungi.</title>
        <authorList>
            <person name="Hacquard S."/>
            <person name="Kracher B."/>
            <person name="Hiruma K."/>
            <person name="Weinman A."/>
            <person name="Muench P."/>
            <person name="Garrido Oter R."/>
            <person name="Ver Loren van Themaat E."/>
            <person name="Dallerey J.-F."/>
            <person name="Damm U."/>
            <person name="Henrissat B."/>
            <person name="Lespinet O."/>
            <person name="Thon M."/>
            <person name="Kemen E."/>
            <person name="McHardy A.C."/>
            <person name="Schulze-Lefert P."/>
            <person name="O'Connell R.J."/>
        </authorList>
    </citation>
    <scope>NUCLEOTIDE SEQUENCE [LARGE SCALE GENOMIC DNA]</scope>
    <source>
        <strain evidence="7 8">0861</strain>
    </source>
</reference>
<keyword evidence="1" id="KW-0479">Metal-binding</keyword>
<keyword evidence="8" id="KW-1185">Reference proteome</keyword>
<gene>
    <name evidence="7" type="ORF">CT0861_02749</name>
</gene>
<accession>A0A166YLQ4</accession>
<evidence type="ECO:0000313" key="7">
    <source>
        <dbReference type="EMBL" id="KZL77809.1"/>
    </source>
</evidence>
<evidence type="ECO:0000256" key="3">
    <source>
        <dbReference type="ARBA" id="ARBA00023163"/>
    </source>
</evidence>
<feature type="domain" description="Zn(2)-C6 fungal-type" evidence="6">
    <location>
        <begin position="34"/>
        <end position="67"/>
    </location>
</feature>
<keyword evidence="2" id="KW-0805">Transcription regulation</keyword>
<dbReference type="InterPro" id="IPR007219">
    <property type="entry name" value="XnlR_reg_dom"/>
</dbReference>
<dbReference type="AlphaFoldDB" id="A0A166YLQ4"/>
<protein>
    <submittedName>
        <fullName evidence="7">Zn(II)2Cys6 transcription factor</fullName>
    </submittedName>
</protein>
<name>A0A166YLQ4_9PEZI</name>
<evidence type="ECO:0000256" key="1">
    <source>
        <dbReference type="ARBA" id="ARBA00022723"/>
    </source>
</evidence>
<evidence type="ECO:0000256" key="2">
    <source>
        <dbReference type="ARBA" id="ARBA00023015"/>
    </source>
</evidence>
<dbReference type="InterPro" id="IPR001138">
    <property type="entry name" value="Zn2Cys6_DnaBD"/>
</dbReference>
<dbReference type="PROSITE" id="PS50048">
    <property type="entry name" value="ZN2_CY6_FUNGAL_2"/>
    <property type="match status" value="1"/>
</dbReference>